<dbReference type="EMBL" id="AP018515">
    <property type="protein sequence ID" value="BBC79972.1"/>
    <property type="molecule type" value="Genomic_DNA"/>
</dbReference>
<accession>A0A2Z5ZGY0</accession>
<name>A0A2Z5ZGY0_9PROT</name>
<dbReference type="AlphaFoldDB" id="A0A2Z5ZGY0"/>
<evidence type="ECO:0000313" key="2">
    <source>
        <dbReference type="Proteomes" id="UP000270034"/>
    </source>
</evidence>
<organism evidence="1 2">
    <name type="scientific">Acetobacter orientalis</name>
    <dbReference type="NCBI Taxonomy" id="146474"/>
    <lineage>
        <taxon>Bacteria</taxon>
        <taxon>Pseudomonadati</taxon>
        <taxon>Pseudomonadota</taxon>
        <taxon>Alphaproteobacteria</taxon>
        <taxon>Acetobacterales</taxon>
        <taxon>Acetobacteraceae</taxon>
        <taxon>Acetobacter</taxon>
    </lineage>
</organism>
<dbReference type="Proteomes" id="UP000270034">
    <property type="component" value="Chromosome"/>
</dbReference>
<evidence type="ECO:0008006" key="3">
    <source>
        <dbReference type="Google" id="ProtNLM"/>
    </source>
</evidence>
<proteinExistence type="predicted"/>
<protein>
    <recommendedName>
        <fullName evidence="3">Replication protein</fullName>
    </recommendedName>
</protein>
<dbReference type="KEGG" id="aot:AcetOri_orf02445"/>
<reference evidence="1 2" key="1">
    <citation type="submission" date="2018-02" db="EMBL/GenBank/DDBJ databases">
        <title>Acetobacter orientalis genome.</title>
        <authorList>
            <person name="Nakashima N."/>
            <person name="Tamura T."/>
        </authorList>
    </citation>
    <scope>NUCLEOTIDE SEQUENCE [LARGE SCALE GENOMIC DNA]</scope>
    <source>
        <strain evidence="1 2">FAN1</strain>
    </source>
</reference>
<evidence type="ECO:0000313" key="1">
    <source>
        <dbReference type="EMBL" id="BBC79972.1"/>
    </source>
</evidence>
<gene>
    <name evidence="1" type="ORF">AcetOrient_orf02445</name>
</gene>
<sequence length="475" mass="54771">MGAILKKDIYTDPSENRILPYNGQAFFTLNRINNGHMTQKAYRLDQLEFVLSHIANDRDTYMAQGFFSRPCRRALFIETMTHAYVDIDCYKTEFFPDWMTKQQKVQSILSYCDDNLIPVPSAIISSGRGIYLKWYWASPIPREAVGRAVALNKQLVSLFAPLGADPACVDVSRILRVVGTLNSKNNQPVELLHQTDRDGHAITYVFDDFADEVLPYSLEQIREWREAQKERYEAKGQVIHLAREKARERLKAGNRKAFNRFDWCWRVVEDIRIIADKKYGGVIPYCEESGHVAGPDIYAHIGASMLGNIIPSQQLWPEIKTWAGLILPASYVNDKRNLLAHSSTLLKKAKQVANMTEEERKRNEEAGLHRKGAYRYKTQTIIDRLGITSDDMRNFNLKVLIDKDEKRRRDRENTMHKRREAGVMERVEWLNASDNKISQALEAWPNEKKLTQQTLADATGLSVRTIRAHWKKSIP</sequence>